<evidence type="ECO:0000313" key="10">
    <source>
        <dbReference type="Proteomes" id="UP000199322"/>
    </source>
</evidence>
<keyword evidence="9" id="KW-0282">Flagellum</keyword>
<dbReference type="RefSeq" id="WP_091402106.1">
    <property type="nucleotide sequence ID" value="NZ_FMYV01000001.1"/>
</dbReference>
<evidence type="ECO:0000256" key="2">
    <source>
        <dbReference type="ARBA" id="ARBA00004117"/>
    </source>
</evidence>
<accession>A0A1G6I768</accession>
<comment type="subcellular location">
    <subcellularLocation>
        <location evidence="2">Bacterial flagellum basal body</location>
    </subcellularLocation>
    <subcellularLocation>
        <location evidence="3">Cell outer membrane</location>
    </subcellularLocation>
</comment>
<dbReference type="GO" id="GO:0071973">
    <property type="term" value="P:bacterial-type flagellum-dependent cell motility"/>
    <property type="evidence" value="ECO:0007669"/>
    <property type="project" value="InterPro"/>
</dbReference>
<keyword evidence="9" id="KW-0969">Cilium</keyword>
<reference evidence="9 10" key="1">
    <citation type="submission" date="2016-10" db="EMBL/GenBank/DDBJ databases">
        <authorList>
            <person name="de Groot N.N."/>
        </authorList>
    </citation>
    <scope>NUCLEOTIDE SEQUENCE [LARGE SCALE GENOMIC DNA]</scope>
    <source>
        <strain evidence="9 10">WG14</strain>
    </source>
</reference>
<organism evidence="9 10">
    <name type="scientific">Geotoga petraea</name>
    <dbReference type="NCBI Taxonomy" id="28234"/>
    <lineage>
        <taxon>Bacteria</taxon>
        <taxon>Thermotogati</taxon>
        <taxon>Thermotogota</taxon>
        <taxon>Thermotogae</taxon>
        <taxon>Petrotogales</taxon>
        <taxon>Petrotogaceae</taxon>
        <taxon>Geotoga</taxon>
    </lineage>
</organism>
<protein>
    <submittedName>
        <fullName evidence="9">Flagellar L-ring protein FlgH</fullName>
    </submittedName>
</protein>
<name>A0A1G6I768_9BACT</name>
<evidence type="ECO:0000313" key="9">
    <source>
        <dbReference type="EMBL" id="SDC02278.1"/>
    </source>
</evidence>
<evidence type="ECO:0000256" key="7">
    <source>
        <dbReference type="ARBA" id="ARBA00023143"/>
    </source>
</evidence>
<evidence type="ECO:0000256" key="4">
    <source>
        <dbReference type="ARBA" id="ARBA00006929"/>
    </source>
</evidence>
<evidence type="ECO:0000256" key="1">
    <source>
        <dbReference type="ARBA" id="ARBA00002591"/>
    </source>
</evidence>
<dbReference type="GO" id="GO:0009427">
    <property type="term" value="C:bacterial-type flagellum basal body, distal rod, L ring"/>
    <property type="evidence" value="ECO:0007669"/>
    <property type="project" value="InterPro"/>
</dbReference>
<dbReference type="Proteomes" id="UP000199322">
    <property type="component" value="Unassembled WGS sequence"/>
</dbReference>
<dbReference type="EMBL" id="FMYV01000001">
    <property type="protein sequence ID" value="SDC02278.1"/>
    <property type="molecule type" value="Genomic_DNA"/>
</dbReference>
<keyword evidence="9" id="KW-0966">Cell projection</keyword>
<dbReference type="InterPro" id="IPR000527">
    <property type="entry name" value="Flag_Lring"/>
</dbReference>
<evidence type="ECO:0000256" key="8">
    <source>
        <dbReference type="ARBA" id="ARBA00023237"/>
    </source>
</evidence>
<gene>
    <name evidence="9" type="ORF">SAMN04488588_0270</name>
</gene>
<evidence type="ECO:0000256" key="5">
    <source>
        <dbReference type="ARBA" id="ARBA00022729"/>
    </source>
</evidence>
<keyword evidence="10" id="KW-1185">Reference proteome</keyword>
<dbReference type="AlphaFoldDB" id="A0A1G6I768"/>
<comment type="similarity">
    <text evidence="4">Belongs to the FlgH family.</text>
</comment>
<comment type="function">
    <text evidence="1">Assembles around the rod to form the L-ring and probably protects the motor/basal body from shearing forces during rotation.</text>
</comment>
<dbReference type="GO" id="GO:0003774">
    <property type="term" value="F:cytoskeletal motor activity"/>
    <property type="evidence" value="ECO:0007669"/>
    <property type="project" value="InterPro"/>
</dbReference>
<dbReference type="Pfam" id="PF02107">
    <property type="entry name" value="FlgH"/>
    <property type="match status" value="1"/>
</dbReference>
<dbReference type="PANTHER" id="PTHR34933">
    <property type="entry name" value="FLAGELLAR L-RING PROTEIN"/>
    <property type="match status" value="1"/>
</dbReference>
<keyword evidence="7" id="KW-0975">Bacterial flagellum</keyword>
<keyword evidence="8" id="KW-0998">Cell outer membrane</keyword>
<dbReference type="PANTHER" id="PTHR34933:SF1">
    <property type="entry name" value="FLAGELLAR L-RING PROTEIN"/>
    <property type="match status" value="1"/>
</dbReference>
<sequence length="186" mass="20621">MIFSGSLWNEDNKSIYTYNTNYEVGDTITVQVLENPNFSISDDVNDYKGASLDTLGSVFNTLGGIDLKNFLPLGSTNPNDLNVQNKTEESSSQANVSLLISSIITEKQDGLYKLRGEKELKVGNKRQKMIIEGFISENSIDRSGVVNSADIANAKIWYDGDIVFQQDPSEPSWTSWLLSGISNVFF</sequence>
<keyword evidence="6" id="KW-0472">Membrane</keyword>
<dbReference type="STRING" id="28234.SAMN04488588_0270"/>
<keyword evidence="5" id="KW-0732">Signal</keyword>
<proteinExistence type="inferred from homology"/>
<evidence type="ECO:0000256" key="6">
    <source>
        <dbReference type="ARBA" id="ARBA00023136"/>
    </source>
</evidence>
<evidence type="ECO:0000256" key="3">
    <source>
        <dbReference type="ARBA" id="ARBA00004442"/>
    </source>
</evidence>
<dbReference type="GO" id="GO:0009279">
    <property type="term" value="C:cell outer membrane"/>
    <property type="evidence" value="ECO:0007669"/>
    <property type="project" value="UniProtKB-SubCell"/>
</dbReference>